<dbReference type="Gene3D" id="3.40.50.1110">
    <property type="entry name" value="SGNH hydrolase"/>
    <property type="match status" value="1"/>
</dbReference>
<dbReference type="GO" id="GO:0004806">
    <property type="term" value="F:triacylglycerol lipase activity"/>
    <property type="evidence" value="ECO:0007669"/>
    <property type="project" value="TreeGrafter"/>
</dbReference>
<feature type="disulfide bond" evidence="2">
    <location>
        <begin position="180"/>
        <end position="192"/>
    </location>
</feature>
<dbReference type="CDD" id="cd01823">
    <property type="entry name" value="SEST_like"/>
    <property type="match status" value="1"/>
</dbReference>
<dbReference type="EMBL" id="CP108318">
    <property type="protein sequence ID" value="WTW63800.1"/>
    <property type="molecule type" value="Genomic_DNA"/>
</dbReference>
<evidence type="ECO:0000256" key="3">
    <source>
        <dbReference type="SAM" id="SignalP"/>
    </source>
</evidence>
<dbReference type="InterPro" id="IPR036514">
    <property type="entry name" value="SGNH_hydro_sf"/>
</dbReference>
<evidence type="ECO:0000256" key="1">
    <source>
        <dbReference type="PIRSR" id="PIRSR637460-1"/>
    </source>
</evidence>
<feature type="active site" description="Nucleophile" evidence="1">
    <location>
        <position position="79"/>
    </location>
</feature>
<keyword evidence="2" id="KW-1015">Disulfide bond</keyword>
<keyword evidence="5" id="KW-0378">Hydrolase</keyword>
<accession>A0AAU2V8W8</accession>
<protein>
    <submittedName>
        <fullName evidence="5">SGNH/GDSL hydrolase family protein</fullName>
    </submittedName>
</protein>
<dbReference type="PANTHER" id="PTHR37981:SF1">
    <property type="entry name" value="SGNH HYDROLASE-TYPE ESTERASE DOMAIN-CONTAINING PROTEIN"/>
    <property type="match status" value="1"/>
</dbReference>
<dbReference type="AlphaFoldDB" id="A0AAU2V8W8"/>
<feature type="active site" evidence="1">
    <location>
        <position position="322"/>
    </location>
</feature>
<dbReference type="SUPFAM" id="SSF52266">
    <property type="entry name" value="SGNH hydrolase"/>
    <property type="match status" value="1"/>
</dbReference>
<feature type="disulfide bond" evidence="2">
    <location>
        <begin position="98"/>
        <end position="123"/>
    </location>
</feature>
<proteinExistence type="predicted"/>
<dbReference type="Pfam" id="PF13472">
    <property type="entry name" value="Lipase_GDSL_2"/>
    <property type="match status" value="1"/>
</dbReference>
<organism evidence="5">
    <name type="scientific">Streptomyces sp. NBC_00003</name>
    <dbReference type="NCBI Taxonomy" id="2903608"/>
    <lineage>
        <taxon>Bacteria</taxon>
        <taxon>Bacillati</taxon>
        <taxon>Actinomycetota</taxon>
        <taxon>Actinomycetes</taxon>
        <taxon>Kitasatosporales</taxon>
        <taxon>Streptomycetaceae</taxon>
        <taxon>Streptomyces</taxon>
    </lineage>
</organism>
<feature type="chain" id="PRO_5043334426" evidence="3">
    <location>
        <begin position="21"/>
        <end position="341"/>
    </location>
</feature>
<reference evidence="5" key="1">
    <citation type="submission" date="2022-10" db="EMBL/GenBank/DDBJ databases">
        <title>The complete genomes of actinobacterial strains from the NBC collection.</title>
        <authorList>
            <person name="Joergensen T.S."/>
            <person name="Alvarez Arevalo M."/>
            <person name="Sterndorff E.B."/>
            <person name="Faurdal D."/>
            <person name="Vuksanovic O."/>
            <person name="Mourched A.-S."/>
            <person name="Charusanti P."/>
            <person name="Shaw S."/>
            <person name="Blin K."/>
            <person name="Weber T."/>
        </authorList>
    </citation>
    <scope>NUCLEOTIDE SEQUENCE</scope>
    <source>
        <strain evidence="5">NBC_00003</strain>
    </source>
</reference>
<name>A0AAU2V8W8_9ACTN</name>
<feature type="signal peptide" evidence="3">
    <location>
        <begin position="1"/>
        <end position="20"/>
    </location>
</feature>
<dbReference type="InterPro" id="IPR013830">
    <property type="entry name" value="SGNH_hydro"/>
</dbReference>
<evidence type="ECO:0000259" key="4">
    <source>
        <dbReference type="Pfam" id="PF13472"/>
    </source>
</evidence>
<feature type="domain" description="SGNH hydrolase-type esterase" evidence="4">
    <location>
        <begin position="75"/>
        <end position="328"/>
    </location>
</feature>
<feature type="disulfide bond" evidence="2">
    <location>
        <begin position="247"/>
        <end position="296"/>
    </location>
</feature>
<keyword evidence="3" id="KW-0732">Signal</keyword>
<evidence type="ECO:0000313" key="5">
    <source>
        <dbReference type="EMBL" id="WTW63800.1"/>
    </source>
</evidence>
<evidence type="ECO:0000256" key="2">
    <source>
        <dbReference type="PIRSR" id="PIRSR637460-2"/>
    </source>
</evidence>
<dbReference type="InterPro" id="IPR037460">
    <property type="entry name" value="SEST-like"/>
</dbReference>
<dbReference type="GO" id="GO:0019433">
    <property type="term" value="P:triglyceride catabolic process"/>
    <property type="evidence" value="ECO:0007669"/>
    <property type="project" value="TreeGrafter"/>
</dbReference>
<dbReference type="PANTHER" id="PTHR37981">
    <property type="entry name" value="LIPASE 2"/>
    <property type="match status" value="1"/>
</dbReference>
<gene>
    <name evidence="5" type="ORF">OG549_25900</name>
</gene>
<sequence>MNPRLLLAALALTTTVATGAATLATPATPAEAASRTARTAFVTPAEAAPRTVRTTSVTPAESAAPAKRRFHEYVALGDSWSANVTVLGIDHTYAPVGCAQSSWNYPKQVAARLGVKVFRDATCGGATTAEMTKPQEVGSALLLTQGVNPAQFDRLTPTTDLVTLGIGGNDAELVSAVLGCISPLPAPLADACRTRFAAPGGKDLMSQRIAAVKPRITSVLAGIHQRSPRATVLVVDYLAGVAADRGCYPTVPIQDQDLTWFGARLKELNGMLASAAAEGGARFVDTYRGSVGHDICKPDGTRWVEGLVPMSSNPPGPAVPFHPNRLGADHQAATVLAELGS</sequence>